<dbReference type="GO" id="GO:0050566">
    <property type="term" value="F:asparaginyl-tRNA synthase (glutamine-hydrolyzing) activity"/>
    <property type="evidence" value="ECO:0007669"/>
    <property type="project" value="UniProtKB-EC"/>
</dbReference>
<dbReference type="PANTHER" id="PTHR11895">
    <property type="entry name" value="TRANSAMIDASE"/>
    <property type="match status" value="1"/>
</dbReference>
<evidence type="ECO:0000259" key="1">
    <source>
        <dbReference type="Pfam" id="PF01425"/>
    </source>
</evidence>
<dbReference type="EC" id="6.3.5.7" evidence="2"/>
<proteinExistence type="predicted"/>
<reference evidence="2" key="1">
    <citation type="submission" date="2018-06" db="EMBL/GenBank/DDBJ databases">
        <authorList>
            <person name="Zhirakovskaya E."/>
        </authorList>
    </citation>
    <scope>NUCLEOTIDE SEQUENCE</scope>
</reference>
<dbReference type="InterPro" id="IPR023631">
    <property type="entry name" value="Amidase_dom"/>
</dbReference>
<dbReference type="GO" id="GO:0016740">
    <property type="term" value="F:transferase activity"/>
    <property type="evidence" value="ECO:0007669"/>
    <property type="project" value="UniProtKB-KW"/>
</dbReference>
<organism evidence="2">
    <name type="scientific">hydrothermal vent metagenome</name>
    <dbReference type="NCBI Taxonomy" id="652676"/>
    <lineage>
        <taxon>unclassified sequences</taxon>
        <taxon>metagenomes</taxon>
        <taxon>ecological metagenomes</taxon>
    </lineage>
</organism>
<dbReference type="EC" id="6.3.5.6" evidence="2"/>
<keyword evidence="2" id="KW-0808">Transferase</keyword>
<name>A0A3B0SD97_9ZZZZ</name>
<sequence length="91" mass="9445">MTEIFELGIADIRSGLSGGDFTAKEVAETFIERVSAAKELNAFLVETPDHALAAAQAADKAIADGKELGKMAGVPIGMKDLFCTQGVTTTA</sequence>
<dbReference type="SUPFAM" id="SSF75304">
    <property type="entry name" value="Amidase signature (AS) enzymes"/>
    <property type="match status" value="1"/>
</dbReference>
<dbReference type="Gene3D" id="3.90.1300.10">
    <property type="entry name" value="Amidase signature (AS) domain"/>
    <property type="match status" value="1"/>
</dbReference>
<keyword evidence="2" id="KW-0436">Ligase</keyword>
<protein>
    <submittedName>
        <fullName evidence="2">Aspartyl-tRNA(Asn) amidotransferase subunit A @ Glutamyl-tRNA(Gln) amidotransferase subunit A</fullName>
        <ecNumber evidence="2">6.3.5.6</ecNumber>
        <ecNumber evidence="2">6.3.5.7</ecNumber>
    </submittedName>
</protein>
<gene>
    <name evidence="2" type="ORF">MNBD_ALPHA04-1522</name>
</gene>
<dbReference type="InterPro" id="IPR000120">
    <property type="entry name" value="Amidase"/>
</dbReference>
<dbReference type="AlphaFoldDB" id="A0A3B0SD97"/>
<dbReference type="EMBL" id="UOEF01000389">
    <property type="protein sequence ID" value="VAW04035.1"/>
    <property type="molecule type" value="Genomic_DNA"/>
</dbReference>
<accession>A0A3B0SD97</accession>
<feature type="domain" description="Amidase" evidence="1">
    <location>
        <begin position="25"/>
        <end position="91"/>
    </location>
</feature>
<evidence type="ECO:0000313" key="2">
    <source>
        <dbReference type="EMBL" id="VAW04035.1"/>
    </source>
</evidence>
<dbReference type="PANTHER" id="PTHR11895:SF151">
    <property type="entry name" value="GLUTAMYL-TRNA(GLN) AMIDOTRANSFERASE SUBUNIT A"/>
    <property type="match status" value="1"/>
</dbReference>
<dbReference type="GO" id="GO:0050567">
    <property type="term" value="F:glutaminyl-tRNA synthase (glutamine-hydrolyzing) activity"/>
    <property type="evidence" value="ECO:0007669"/>
    <property type="project" value="UniProtKB-EC"/>
</dbReference>
<feature type="non-terminal residue" evidence="2">
    <location>
        <position position="91"/>
    </location>
</feature>
<dbReference type="Pfam" id="PF01425">
    <property type="entry name" value="Amidase"/>
    <property type="match status" value="1"/>
</dbReference>
<dbReference type="InterPro" id="IPR036928">
    <property type="entry name" value="AS_sf"/>
</dbReference>